<dbReference type="GO" id="GO:0003723">
    <property type="term" value="F:RNA binding"/>
    <property type="evidence" value="ECO:0007669"/>
    <property type="project" value="InterPro"/>
</dbReference>
<dbReference type="SUPFAM" id="SSF75217">
    <property type="entry name" value="alpha/beta knot"/>
    <property type="match status" value="1"/>
</dbReference>
<dbReference type="GO" id="GO:0006396">
    <property type="term" value="P:RNA processing"/>
    <property type="evidence" value="ECO:0007669"/>
    <property type="project" value="InterPro"/>
</dbReference>
<dbReference type="InterPro" id="IPR051259">
    <property type="entry name" value="rRNA_Methyltransferase"/>
</dbReference>
<dbReference type="EMBL" id="FLQV01000430">
    <property type="protein sequence ID" value="SBS92405.1"/>
    <property type="molecule type" value="Genomic_DNA"/>
</dbReference>
<dbReference type="PANTHER" id="PTHR43191">
    <property type="entry name" value="RRNA METHYLTRANSFERASE 3"/>
    <property type="match status" value="1"/>
</dbReference>
<evidence type="ECO:0000313" key="6">
    <source>
        <dbReference type="Proteomes" id="UP000078546"/>
    </source>
</evidence>
<feature type="region of interest" description="Disordered" evidence="3">
    <location>
        <begin position="15"/>
        <end position="48"/>
    </location>
</feature>
<keyword evidence="1 5" id="KW-0489">Methyltransferase</keyword>
<feature type="domain" description="tRNA/rRNA methyltransferase SpoU type" evidence="4">
    <location>
        <begin position="209"/>
        <end position="340"/>
    </location>
</feature>
<proteinExistence type="predicted"/>
<dbReference type="GO" id="GO:0008173">
    <property type="term" value="F:RNA methyltransferase activity"/>
    <property type="evidence" value="ECO:0007669"/>
    <property type="project" value="InterPro"/>
</dbReference>
<dbReference type="Gene3D" id="3.40.1280.10">
    <property type="match status" value="1"/>
</dbReference>
<dbReference type="InterPro" id="IPR029028">
    <property type="entry name" value="Alpha/beta_knot_MTases"/>
</dbReference>
<dbReference type="AlphaFoldDB" id="A0A1A8WJV0"/>
<protein>
    <submittedName>
        <fullName evidence="5">RNA methyltransferase, putative</fullName>
    </submittedName>
</protein>
<evidence type="ECO:0000256" key="3">
    <source>
        <dbReference type="SAM" id="MobiDB-lite"/>
    </source>
</evidence>
<dbReference type="InterPro" id="IPR001537">
    <property type="entry name" value="SpoU_MeTrfase"/>
</dbReference>
<dbReference type="InterPro" id="IPR029026">
    <property type="entry name" value="tRNA_m1G_MTases_N"/>
</dbReference>
<evidence type="ECO:0000256" key="2">
    <source>
        <dbReference type="ARBA" id="ARBA00022679"/>
    </source>
</evidence>
<dbReference type="PANTHER" id="PTHR43191:SF2">
    <property type="entry name" value="RRNA METHYLTRANSFERASE 3, MITOCHONDRIAL"/>
    <property type="match status" value="1"/>
</dbReference>
<evidence type="ECO:0000256" key="1">
    <source>
        <dbReference type="ARBA" id="ARBA00022603"/>
    </source>
</evidence>
<accession>A0A1A8WJV0</accession>
<name>A0A1A8WJV0_PLAOA</name>
<feature type="compositionally biased region" description="Low complexity" evidence="3">
    <location>
        <begin position="32"/>
        <end position="48"/>
    </location>
</feature>
<dbReference type="CDD" id="cd18095">
    <property type="entry name" value="SpoU-like_rRNA-MTase"/>
    <property type="match status" value="1"/>
</dbReference>
<reference evidence="6" key="1">
    <citation type="submission" date="2016-05" db="EMBL/GenBank/DDBJ databases">
        <authorList>
            <person name="Naeem Raeece"/>
        </authorList>
    </citation>
    <scope>NUCLEOTIDE SEQUENCE [LARGE SCALE GENOMIC DNA]</scope>
</reference>
<dbReference type="Pfam" id="PF00588">
    <property type="entry name" value="SpoU_methylase"/>
    <property type="match status" value="1"/>
</dbReference>
<evidence type="ECO:0000259" key="4">
    <source>
        <dbReference type="Pfam" id="PF00588"/>
    </source>
</evidence>
<dbReference type="GO" id="GO:0032259">
    <property type="term" value="P:methylation"/>
    <property type="evidence" value="ECO:0007669"/>
    <property type="project" value="UniProtKB-KW"/>
</dbReference>
<sequence length="472" mass="53189">MVHLINDISSCTSENKNVSFGKRGGSSAATYSDSGNSGVSGDSDDSGISGSRGEDLFIPHWMNLDEGGGRVKSNQWEEERTSNCRQKSSDANVEQFLPISKRSKMMKYVIRLRKKSNYRKKKNSFFVKGSKTILELSKNNDLLFEAILSNSKNILYHFQNRCKKLYYINNDILNYIFHDSLKVKKETNCDSIAVLKIPSIPKKVEHIKFLLALDKIRYAYNLGNILNVAYSMNIDCIFYIYNTVDPFNHKVIEITKGSHFKIPHIVGSYTQLKDFCNEQNLLPIVAHTNGTNPHNVLKNSIQKGICLILGNESTGPHDDVLTFAKPITLPMHEMTNSLNVFCEPHFLFVHFVLKNIVNEASIFNNPIRTTSILNVAHVIKYIYFAPSPYEHKVCDSNCGHIEGASTTLPKNIYEYVIDSWGRITSKRNSWSHRVSCVGVSKSLLNSDNAVSEQRQSCFSTESKSLASAGKSL</sequence>
<gene>
    <name evidence="5" type="ORF">POVCU1_022880</name>
</gene>
<organism evidence="5 6">
    <name type="scientific">Plasmodium ovale curtisi</name>
    <dbReference type="NCBI Taxonomy" id="864141"/>
    <lineage>
        <taxon>Eukaryota</taxon>
        <taxon>Sar</taxon>
        <taxon>Alveolata</taxon>
        <taxon>Apicomplexa</taxon>
        <taxon>Aconoidasida</taxon>
        <taxon>Haemosporida</taxon>
        <taxon>Plasmodiidae</taxon>
        <taxon>Plasmodium</taxon>
        <taxon>Plasmodium (Plasmodium)</taxon>
    </lineage>
</organism>
<keyword evidence="2 5" id="KW-0808">Transferase</keyword>
<dbReference type="Proteomes" id="UP000078546">
    <property type="component" value="Unassembled WGS sequence"/>
</dbReference>
<evidence type="ECO:0000313" key="5">
    <source>
        <dbReference type="EMBL" id="SBS92405.1"/>
    </source>
</evidence>